<evidence type="ECO:0000313" key="2">
    <source>
        <dbReference type="Proteomes" id="UP000050320"/>
    </source>
</evidence>
<organism evidence="1 2">
    <name type="scientific">Acidiplasma aeolicum</name>
    <dbReference type="NCBI Taxonomy" id="507754"/>
    <lineage>
        <taxon>Archaea</taxon>
        <taxon>Methanobacteriati</taxon>
        <taxon>Thermoplasmatota</taxon>
        <taxon>Thermoplasmata</taxon>
        <taxon>Thermoplasmatales</taxon>
        <taxon>Ferroplasmaceae</taxon>
        <taxon>Acidiplasma</taxon>
    </lineage>
</organism>
<name>A0A0Q0VTG7_9ARCH</name>
<dbReference type="EMBL" id="LKBG01000205">
    <property type="protein sequence ID" value="KQB34831.1"/>
    <property type="molecule type" value="Genomic_DNA"/>
</dbReference>
<sequence>MRVTIPTLPYSLIRTGRDTASESLKATRPEKRIERKSLTERYDKRTFKFYLDSYTISITTVQDMLVF</sequence>
<comment type="caution">
    <text evidence="1">The sequence shown here is derived from an EMBL/GenBank/DDBJ whole genome shotgun (WGS) entry which is preliminary data.</text>
</comment>
<gene>
    <name evidence="1" type="ORF">AOG54_09405</name>
</gene>
<reference evidence="1 2" key="1">
    <citation type="submission" date="2015-09" db="EMBL/GenBank/DDBJ databases">
        <title>Heavy metals and arsenic resistance mechanisms in polyextremophilic archaea of the family Ferroplasmaceae.</title>
        <authorList>
            <person name="Bulaev A.G."/>
            <person name="Kanygina A.V."/>
        </authorList>
    </citation>
    <scope>NUCLEOTIDE SEQUENCE [LARGE SCALE GENOMIC DNA]</scope>
    <source>
        <strain evidence="1 2">VT</strain>
    </source>
</reference>
<dbReference type="AlphaFoldDB" id="A0A0Q0VTG7"/>
<dbReference type="Proteomes" id="UP000050320">
    <property type="component" value="Unassembled WGS sequence"/>
</dbReference>
<proteinExistence type="predicted"/>
<accession>A0A0Q0VTG7</accession>
<evidence type="ECO:0000313" key="1">
    <source>
        <dbReference type="EMBL" id="KQB34831.1"/>
    </source>
</evidence>
<keyword evidence="2" id="KW-1185">Reference proteome</keyword>
<protein>
    <submittedName>
        <fullName evidence="1">Uncharacterized protein</fullName>
    </submittedName>
</protein>